<dbReference type="Pfam" id="PF03211">
    <property type="entry name" value="Pectate_lyase"/>
    <property type="match status" value="1"/>
</dbReference>
<dbReference type="GO" id="GO:0030570">
    <property type="term" value="F:pectate lyase activity"/>
    <property type="evidence" value="ECO:0007669"/>
    <property type="project" value="UniProtKB-EC"/>
</dbReference>
<evidence type="ECO:0000256" key="4">
    <source>
        <dbReference type="ARBA" id="ARBA00006463"/>
    </source>
</evidence>
<dbReference type="InterPro" id="IPR011050">
    <property type="entry name" value="Pectin_lyase_fold/virulence"/>
</dbReference>
<evidence type="ECO:0000256" key="2">
    <source>
        <dbReference type="ARBA" id="ARBA00001913"/>
    </source>
</evidence>
<evidence type="ECO:0000256" key="10">
    <source>
        <dbReference type="ARBA" id="ARBA00025679"/>
    </source>
</evidence>
<evidence type="ECO:0000256" key="1">
    <source>
        <dbReference type="ARBA" id="ARBA00000695"/>
    </source>
</evidence>
<keyword evidence="7" id="KW-0732">Signal</keyword>
<sequence length="120" mass="12455">MVNTLPSSRALAATATIASGASMRATAPMPTGAWPAVKDEFFDEPYVVSEVYDGKMKTSSARTSSAPVSVSGWQTAVFRVEPGGTLKNVIIARTEGVHCEQSAELCGGTTQDALCIKSAA</sequence>
<keyword evidence="8" id="KW-0106">Calcium</keyword>
<dbReference type="EMBL" id="WSZM01001349">
    <property type="protein sequence ID" value="KAF4027670.1"/>
    <property type="molecule type" value="Genomic_DNA"/>
</dbReference>
<evidence type="ECO:0000256" key="9">
    <source>
        <dbReference type="ARBA" id="ARBA00023239"/>
    </source>
</evidence>
<evidence type="ECO:0000256" key="5">
    <source>
        <dbReference type="ARBA" id="ARBA00012272"/>
    </source>
</evidence>
<dbReference type="InterPro" id="IPR004898">
    <property type="entry name" value="Pectate_lyase_PlyH/PlyE-like"/>
</dbReference>
<evidence type="ECO:0000256" key="3">
    <source>
        <dbReference type="ARBA" id="ARBA00004613"/>
    </source>
</evidence>
<dbReference type="SUPFAM" id="SSF51126">
    <property type="entry name" value="Pectin lyase-like"/>
    <property type="match status" value="1"/>
</dbReference>
<reference evidence="12" key="1">
    <citation type="submission" date="2020-04" db="EMBL/GenBank/DDBJ databases">
        <title>Hybrid Assembly of Korean Phytophthora infestans isolates.</title>
        <authorList>
            <person name="Prokchorchik M."/>
            <person name="Lee Y."/>
            <person name="Seo J."/>
            <person name="Cho J.-H."/>
            <person name="Park Y.-E."/>
            <person name="Jang D.-C."/>
            <person name="Im J.-S."/>
            <person name="Choi J.-G."/>
            <person name="Park H.-J."/>
            <person name="Lee G.-B."/>
            <person name="Lee Y.-G."/>
            <person name="Hong S.-Y."/>
            <person name="Cho K."/>
            <person name="Sohn K.H."/>
        </authorList>
    </citation>
    <scope>NUCLEOTIDE SEQUENCE</scope>
    <source>
        <strain evidence="12">KR_1_A1</strain>
    </source>
</reference>
<comment type="subcellular location">
    <subcellularLocation>
        <location evidence="3">Secreted</location>
    </subcellularLocation>
</comment>
<organism evidence="12 13">
    <name type="scientific">Phytophthora infestans</name>
    <name type="common">Potato late blight agent</name>
    <name type="synonym">Botrytis infestans</name>
    <dbReference type="NCBI Taxonomy" id="4787"/>
    <lineage>
        <taxon>Eukaryota</taxon>
        <taxon>Sar</taxon>
        <taxon>Stramenopiles</taxon>
        <taxon>Oomycota</taxon>
        <taxon>Peronosporomycetes</taxon>
        <taxon>Peronosporales</taxon>
        <taxon>Peronosporaceae</taxon>
        <taxon>Phytophthora</taxon>
    </lineage>
</organism>
<dbReference type="PANTHER" id="PTHR33407">
    <property type="entry name" value="PECTATE LYASE F-RELATED"/>
    <property type="match status" value="1"/>
</dbReference>
<comment type="function">
    <text evidence="10">Pectinolytic enzyme consist of four classes of enzymes: pectin lyase, polygalacturonase, pectin methylesterase and rhamnogalacturonase. Among pectinolytic enzymes, pectin lyase is the most important in depolymerization of pectin, since it cleaves internal glycosidic bonds of highly methylated pectins. Favors pectate, the anion, over pectin, the methyl ester.</text>
</comment>
<comment type="caution">
    <text evidence="12">The sequence shown here is derived from an EMBL/GenBank/DDBJ whole genome shotgun (WGS) entry which is preliminary data.</text>
</comment>
<keyword evidence="13" id="KW-1185">Reference proteome</keyword>
<evidence type="ECO:0000256" key="11">
    <source>
        <dbReference type="ARBA" id="ARBA00039895"/>
    </source>
</evidence>
<evidence type="ECO:0000313" key="13">
    <source>
        <dbReference type="Proteomes" id="UP000602510"/>
    </source>
</evidence>
<keyword evidence="9 12" id="KW-0456">Lyase</keyword>
<comment type="similarity">
    <text evidence="4">Belongs to the polysaccharide lyase 3 family.</text>
</comment>
<gene>
    <name evidence="12" type="ORF">GN244_ATG20709</name>
</gene>
<dbReference type="PANTHER" id="PTHR33407:SF9">
    <property type="entry name" value="PECTATE LYASE F-RELATED"/>
    <property type="match status" value="1"/>
</dbReference>
<dbReference type="Gene3D" id="2.160.20.10">
    <property type="entry name" value="Single-stranded right-handed beta-helix, Pectin lyase-like"/>
    <property type="match status" value="1"/>
</dbReference>
<dbReference type="EC" id="4.2.2.2" evidence="5"/>
<dbReference type="Proteomes" id="UP000602510">
    <property type="component" value="Unassembled WGS sequence"/>
</dbReference>
<evidence type="ECO:0000256" key="8">
    <source>
        <dbReference type="ARBA" id="ARBA00022837"/>
    </source>
</evidence>
<name>A0A833SG83_PHYIN</name>
<evidence type="ECO:0000256" key="7">
    <source>
        <dbReference type="ARBA" id="ARBA00022729"/>
    </source>
</evidence>
<evidence type="ECO:0000313" key="12">
    <source>
        <dbReference type="EMBL" id="KAF4027670.1"/>
    </source>
</evidence>
<accession>A0A833SG83</accession>
<protein>
    <recommendedName>
        <fullName evidence="11">Probable pectate lyase F</fullName>
        <ecNumber evidence="5">4.2.2.2</ecNumber>
    </recommendedName>
</protein>
<dbReference type="GO" id="GO:0005576">
    <property type="term" value="C:extracellular region"/>
    <property type="evidence" value="ECO:0007669"/>
    <property type="project" value="UniProtKB-SubCell"/>
</dbReference>
<dbReference type="InterPro" id="IPR012334">
    <property type="entry name" value="Pectin_lyas_fold"/>
</dbReference>
<evidence type="ECO:0000256" key="6">
    <source>
        <dbReference type="ARBA" id="ARBA00022525"/>
    </source>
</evidence>
<comment type="catalytic activity">
    <reaction evidence="1">
        <text>Eliminative cleavage of (1-&gt;4)-alpha-D-galacturonan to give oligosaccharides with 4-deoxy-alpha-D-galact-4-enuronosyl groups at their non-reducing ends.</text>
        <dbReference type="EC" id="4.2.2.2"/>
    </reaction>
</comment>
<dbReference type="GO" id="GO:0045490">
    <property type="term" value="P:pectin catabolic process"/>
    <property type="evidence" value="ECO:0007669"/>
    <property type="project" value="TreeGrafter"/>
</dbReference>
<dbReference type="AlphaFoldDB" id="A0A833SG83"/>
<keyword evidence="6" id="KW-0964">Secreted</keyword>
<comment type="cofactor">
    <cofactor evidence="2">
        <name>Ca(2+)</name>
        <dbReference type="ChEBI" id="CHEBI:29108"/>
    </cofactor>
</comment>
<proteinExistence type="inferred from homology"/>